<dbReference type="Proteomes" id="UP000037269">
    <property type="component" value="Unassembled WGS sequence"/>
</dbReference>
<dbReference type="PATRIC" id="fig|47500.7.peg.1729"/>
<evidence type="ECO:0000313" key="3">
    <source>
        <dbReference type="EMBL" id="SDI47796.1"/>
    </source>
</evidence>
<dbReference type="Proteomes" id="UP000182836">
    <property type="component" value="Unassembled WGS sequence"/>
</dbReference>
<dbReference type="EMBL" id="FNED01000004">
    <property type="protein sequence ID" value="SDI47796.1"/>
    <property type="molecule type" value="Genomic_DNA"/>
</dbReference>
<keyword evidence="4" id="KW-1185">Reference proteome</keyword>
<reference evidence="3 5" key="2">
    <citation type="submission" date="2016-10" db="EMBL/GenBank/DDBJ databases">
        <authorList>
            <person name="de Groot N.N."/>
        </authorList>
    </citation>
    <scope>NUCLEOTIDE SEQUENCE [LARGE SCALE GENOMIC DNA]</scope>
    <source>
        <strain evidence="3 5">DSM 2895</strain>
    </source>
</reference>
<reference evidence="2 4" key="1">
    <citation type="submission" date="2015-07" db="EMBL/GenBank/DDBJ databases">
        <title>Fjat-14205 dsm 2895.</title>
        <authorList>
            <person name="Liu B."/>
            <person name="Wang J."/>
            <person name="Zhu Y."/>
            <person name="Liu G."/>
            <person name="Chen Q."/>
            <person name="Chen Z."/>
            <person name="Lan J."/>
            <person name="Che J."/>
            <person name="Ge C."/>
            <person name="Shi H."/>
            <person name="Pan Z."/>
            <person name="Liu X."/>
        </authorList>
    </citation>
    <scope>NUCLEOTIDE SEQUENCE [LARGE SCALE GENOMIC DNA]</scope>
    <source>
        <strain evidence="2 4">DSM 2895</strain>
    </source>
</reference>
<evidence type="ECO:0000313" key="2">
    <source>
        <dbReference type="EMBL" id="KON94606.1"/>
    </source>
</evidence>
<dbReference type="Pfam" id="PF26154">
    <property type="entry name" value="DUF8042"/>
    <property type="match status" value="1"/>
</dbReference>
<evidence type="ECO:0000313" key="4">
    <source>
        <dbReference type="Proteomes" id="UP000037269"/>
    </source>
</evidence>
<sequence>MEQYQQKIELLETSSDLIDNLLVRIEAAAALYHGGKEVEGSQKILTIIDDMSQLAQALTITIDVQKDPIDVSVLNDFLQESTEAFEHQDFVLLADLFEYEVSPVLEAWKEKILLTLGA</sequence>
<gene>
    <name evidence="2" type="ORF">AF333_02970</name>
    <name evidence="3" type="ORF">SAMN04487909_104162</name>
</gene>
<dbReference type="InterPro" id="IPR058355">
    <property type="entry name" value="DUF8042"/>
</dbReference>
<name>A0A0D1XDG8_ANEMI</name>
<evidence type="ECO:0000259" key="1">
    <source>
        <dbReference type="Pfam" id="PF26154"/>
    </source>
</evidence>
<dbReference type="STRING" id="47500.AF333_02970"/>
<protein>
    <recommendedName>
        <fullName evidence="1">DUF8042 domain-containing protein</fullName>
    </recommendedName>
</protein>
<evidence type="ECO:0000313" key="5">
    <source>
        <dbReference type="Proteomes" id="UP000182836"/>
    </source>
</evidence>
<dbReference type="OrthoDB" id="1683192at2"/>
<accession>A0A0D1XDG8</accession>
<dbReference type="EMBL" id="LGUG01000004">
    <property type="protein sequence ID" value="KON94606.1"/>
    <property type="molecule type" value="Genomic_DNA"/>
</dbReference>
<dbReference type="RefSeq" id="WP_043067650.1">
    <property type="nucleotide sequence ID" value="NZ_BJOA01000081.1"/>
</dbReference>
<proteinExistence type="predicted"/>
<dbReference type="AlphaFoldDB" id="A0A0D1XDG8"/>
<organism evidence="2 4">
    <name type="scientific">Aneurinibacillus migulanus</name>
    <name type="common">Bacillus migulanus</name>
    <dbReference type="NCBI Taxonomy" id="47500"/>
    <lineage>
        <taxon>Bacteria</taxon>
        <taxon>Bacillati</taxon>
        <taxon>Bacillota</taxon>
        <taxon>Bacilli</taxon>
        <taxon>Bacillales</taxon>
        <taxon>Paenibacillaceae</taxon>
        <taxon>Aneurinibacillus group</taxon>
        <taxon>Aneurinibacillus</taxon>
    </lineage>
</organism>
<feature type="domain" description="DUF8042" evidence="1">
    <location>
        <begin position="6"/>
        <end position="113"/>
    </location>
</feature>
<dbReference type="GeneID" id="42304171"/>